<dbReference type="EMBL" id="AJWJ01000314">
    <property type="protein sequence ID" value="KAF2072061.1"/>
    <property type="molecule type" value="Genomic_DNA"/>
</dbReference>
<dbReference type="AlphaFoldDB" id="A0A8J4URE1"/>
<feature type="signal peptide" evidence="1">
    <location>
        <begin position="1"/>
        <end position="26"/>
    </location>
</feature>
<comment type="caution">
    <text evidence="2">The sequence shown here is derived from an EMBL/GenBank/DDBJ whole genome shotgun (WGS) entry which is preliminary data.</text>
</comment>
<dbReference type="Proteomes" id="UP000695562">
    <property type="component" value="Unassembled WGS sequence"/>
</dbReference>
<dbReference type="PROSITE" id="PS51257">
    <property type="entry name" value="PROKAR_LIPOPROTEIN"/>
    <property type="match status" value="1"/>
</dbReference>
<reference evidence="2" key="1">
    <citation type="submission" date="2020-01" db="EMBL/GenBank/DDBJ databases">
        <title>Development of genomics and gene disruption for Polysphondylium violaceum indicates a role for the polyketide synthase stlB in stalk morphogenesis.</title>
        <authorList>
            <person name="Narita B."/>
            <person name="Kawabe Y."/>
            <person name="Kin K."/>
            <person name="Saito T."/>
            <person name="Gibbs R."/>
            <person name="Kuspa A."/>
            <person name="Muzny D."/>
            <person name="Queller D."/>
            <person name="Richards S."/>
            <person name="Strassman J."/>
            <person name="Sucgang R."/>
            <person name="Worley K."/>
            <person name="Schaap P."/>
        </authorList>
    </citation>
    <scope>NUCLEOTIDE SEQUENCE</scope>
    <source>
        <strain evidence="2">QSvi11</strain>
    </source>
</reference>
<accession>A0A8J4URE1</accession>
<keyword evidence="1" id="KW-0732">Signal</keyword>
<evidence type="ECO:0008006" key="4">
    <source>
        <dbReference type="Google" id="ProtNLM"/>
    </source>
</evidence>
<evidence type="ECO:0000256" key="1">
    <source>
        <dbReference type="SAM" id="SignalP"/>
    </source>
</evidence>
<feature type="chain" id="PRO_5035171364" description="IPT/TIG domain-containing protein" evidence="1">
    <location>
        <begin position="27"/>
        <end position="590"/>
    </location>
</feature>
<gene>
    <name evidence="2" type="ORF">CYY_006627</name>
</gene>
<evidence type="ECO:0000313" key="3">
    <source>
        <dbReference type="Proteomes" id="UP000695562"/>
    </source>
</evidence>
<name>A0A8J4URE1_9MYCE</name>
<organism evidence="2 3">
    <name type="scientific">Polysphondylium violaceum</name>
    <dbReference type="NCBI Taxonomy" id="133409"/>
    <lineage>
        <taxon>Eukaryota</taxon>
        <taxon>Amoebozoa</taxon>
        <taxon>Evosea</taxon>
        <taxon>Eumycetozoa</taxon>
        <taxon>Dictyostelia</taxon>
        <taxon>Dictyosteliales</taxon>
        <taxon>Dictyosteliaceae</taxon>
        <taxon>Polysphondylium</taxon>
    </lineage>
</organism>
<proteinExistence type="predicted"/>
<protein>
    <recommendedName>
        <fullName evidence="4">IPT/TIG domain-containing protein</fullName>
    </recommendedName>
</protein>
<keyword evidence="3" id="KW-1185">Reference proteome</keyword>
<evidence type="ECO:0000313" key="2">
    <source>
        <dbReference type="EMBL" id="KAF2072061.1"/>
    </source>
</evidence>
<sequence>MKFINFIYISSFLFFLFSCCFQNANGTLESTYVNISSAGYDIQSQTLTLVSDFHLLTRSDATYALVFNNGKIPVSLTSSTYQLVNSNTTRQVLDFDYILSGQPNPHFPTNVAGVFTSASLQQNVYLNLFSTPSFYFKSSTAFINSELGGIFSFYNGNVSSADQYNVYANGKNINSDCSKSGVGDSVNCNIKVNDESLIGAPVLMELKTLDNRFTFTTTFTYANLQIKSVKQQDMMALVDVGLKLNSNDLKVLNNNNTVNIPFTYNSTSGILSFFFTVSSTSDYTIVYKSSKYNLSRNWRPVLFPKAGYSQDGENEFQVLFGGKITGAYFDSKSVVVSEKILSSSSSVVTLVFPKTTGTHKVYVQINVDIASNEIVIQFPPPQVTTYSCTKYLNSANITVSKCTINGKWFPNTEYMIYKNNSLLPLLDPIGQFNNLTFSSFEGLAPKTSYTILFQDLESSNFTFLFDPITQVFEKNFTIQGVDGNYTIIEGIWMNSILKVELNDKIVDGNLGIEVQCEYFTESYKEFINCTLPQDSFDKYLFIYPSSHLATTNDTIVLTSPSKDPLGSFSCLKKPSIILISSLLLSLFLIF</sequence>